<feature type="transmembrane region" description="Helical" evidence="1">
    <location>
        <begin position="25"/>
        <end position="55"/>
    </location>
</feature>
<feature type="transmembrane region" description="Helical" evidence="1">
    <location>
        <begin position="151"/>
        <end position="179"/>
    </location>
</feature>
<keyword evidence="3" id="KW-1185">Reference proteome</keyword>
<dbReference type="EMBL" id="LBNQ01000038">
    <property type="protein sequence ID" value="KKW67062.1"/>
    <property type="molecule type" value="Genomic_DNA"/>
</dbReference>
<proteinExistence type="predicted"/>
<keyword evidence="1" id="KW-0812">Transmembrane</keyword>
<gene>
    <name evidence="2" type="ORF">AAV94_12650</name>
</gene>
<comment type="caution">
    <text evidence="2">The sequence shown here is derived from an EMBL/GenBank/DDBJ whole genome shotgun (WGS) entry which is preliminary data.</text>
</comment>
<organism evidence="2 3">
    <name type="scientific">Lampropedia cohaerens</name>
    <dbReference type="NCBI Taxonomy" id="1610491"/>
    <lineage>
        <taxon>Bacteria</taxon>
        <taxon>Pseudomonadati</taxon>
        <taxon>Pseudomonadota</taxon>
        <taxon>Betaproteobacteria</taxon>
        <taxon>Burkholderiales</taxon>
        <taxon>Comamonadaceae</taxon>
        <taxon>Lampropedia</taxon>
    </lineage>
</organism>
<keyword evidence="1" id="KW-1133">Transmembrane helix</keyword>
<feature type="transmembrane region" description="Helical" evidence="1">
    <location>
        <begin position="75"/>
        <end position="97"/>
    </location>
</feature>
<sequence length="190" mass="21356">MKSRTSAENAERPSPKPWAISIPEIVLMVSYFLAVWLIPTSWLDTAVGAVAFAIASKVNPYLSEYSIAFAEDPQYFIHCHVLATSMLAPSLFGFVVFRNGGFRSYEALFMKSVLKQTLIVKWALYLFLFVLLKGMLWMVDYPLVRAERGVWVNAFGVAIYAFAVAALLSAMWYGIYFLIKSTLTIVRKGA</sequence>
<reference evidence="2 3" key="1">
    <citation type="submission" date="2015-05" db="EMBL/GenBank/DDBJ databases">
        <title>Draft genome sequence of Lampropedia sp. CT6, isolated from the microbial mat of a hot water spring, located at Manikaran, India.</title>
        <authorList>
            <person name="Tripathi C."/>
            <person name="Rani P."/>
            <person name="Mahato N.K."/>
            <person name="Lal R."/>
        </authorList>
    </citation>
    <scope>NUCLEOTIDE SEQUENCE [LARGE SCALE GENOMIC DNA]</scope>
    <source>
        <strain evidence="2 3">CT6</strain>
    </source>
</reference>
<protein>
    <submittedName>
        <fullName evidence="2">Uncharacterized protein</fullName>
    </submittedName>
</protein>
<dbReference type="AlphaFoldDB" id="A0A0U1PWZ3"/>
<keyword evidence="1" id="KW-0472">Membrane</keyword>
<dbReference type="RefSeq" id="WP_046742585.1">
    <property type="nucleotide sequence ID" value="NZ_LBNQ01000038.1"/>
</dbReference>
<feature type="transmembrane region" description="Helical" evidence="1">
    <location>
        <begin position="118"/>
        <end position="139"/>
    </location>
</feature>
<name>A0A0U1PWZ3_9BURK</name>
<accession>A0A0U1PWZ3</accession>
<evidence type="ECO:0000256" key="1">
    <source>
        <dbReference type="SAM" id="Phobius"/>
    </source>
</evidence>
<evidence type="ECO:0000313" key="2">
    <source>
        <dbReference type="EMBL" id="KKW67062.1"/>
    </source>
</evidence>
<dbReference type="Proteomes" id="UP000050580">
    <property type="component" value="Unassembled WGS sequence"/>
</dbReference>
<evidence type="ECO:0000313" key="3">
    <source>
        <dbReference type="Proteomes" id="UP000050580"/>
    </source>
</evidence>